<feature type="region of interest" description="Disordered" evidence="1">
    <location>
        <begin position="1"/>
        <end position="43"/>
    </location>
</feature>
<comment type="caution">
    <text evidence="2">The sequence shown here is derived from an EMBL/GenBank/DDBJ whole genome shotgun (WGS) entry which is preliminary data.</text>
</comment>
<name>A0A8X6QJD1_NEPPI</name>
<evidence type="ECO:0000256" key="1">
    <source>
        <dbReference type="SAM" id="MobiDB-lite"/>
    </source>
</evidence>
<sequence length="221" mass="25178">MARTKQPLSGDKLRSNPDLSASGNLGEENAETSPEMDISNEIPNQDLPLDINIKKCQNVQYYIEAYTETIQKITEVEAIIKKTQLLPFLYGPQDHNLHREEMDRWNEELRKIEGKGKATTKTNNRNKPFISNEIRPNTTYAQALQPKPDQQRAALDGKSAEATSEPKEENIPNNNSQYHQTESTDDFTIFDAIKELESFFQLFPGLMGNCKQMKNALDKTD</sequence>
<proteinExistence type="predicted"/>
<accession>A0A8X6QJD1</accession>
<dbReference type="AlphaFoldDB" id="A0A8X6QJD1"/>
<dbReference type="EMBL" id="BMAW01030690">
    <property type="protein sequence ID" value="GFU17639.1"/>
    <property type="molecule type" value="Genomic_DNA"/>
</dbReference>
<feature type="compositionally biased region" description="Polar residues" evidence="1">
    <location>
        <begin position="171"/>
        <end position="180"/>
    </location>
</feature>
<gene>
    <name evidence="2" type="ORF">NPIL_382771</name>
</gene>
<dbReference type="OrthoDB" id="6473680at2759"/>
<evidence type="ECO:0000313" key="3">
    <source>
        <dbReference type="Proteomes" id="UP000887013"/>
    </source>
</evidence>
<reference evidence="2" key="1">
    <citation type="submission" date="2020-08" db="EMBL/GenBank/DDBJ databases">
        <title>Multicomponent nature underlies the extraordinary mechanical properties of spider dragline silk.</title>
        <authorList>
            <person name="Kono N."/>
            <person name="Nakamura H."/>
            <person name="Mori M."/>
            <person name="Yoshida Y."/>
            <person name="Ohtoshi R."/>
            <person name="Malay A.D."/>
            <person name="Moran D.A.P."/>
            <person name="Tomita M."/>
            <person name="Numata K."/>
            <person name="Arakawa K."/>
        </authorList>
    </citation>
    <scope>NUCLEOTIDE SEQUENCE</scope>
</reference>
<keyword evidence="3" id="KW-1185">Reference proteome</keyword>
<feature type="region of interest" description="Disordered" evidence="1">
    <location>
        <begin position="113"/>
        <end position="133"/>
    </location>
</feature>
<evidence type="ECO:0000313" key="2">
    <source>
        <dbReference type="EMBL" id="GFU17639.1"/>
    </source>
</evidence>
<feature type="region of interest" description="Disordered" evidence="1">
    <location>
        <begin position="147"/>
        <end position="180"/>
    </location>
</feature>
<organism evidence="2 3">
    <name type="scientific">Nephila pilipes</name>
    <name type="common">Giant wood spider</name>
    <name type="synonym">Nephila maculata</name>
    <dbReference type="NCBI Taxonomy" id="299642"/>
    <lineage>
        <taxon>Eukaryota</taxon>
        <taxon>Metazoa</taxon>
        <taxon>Ecdysozoa</taxon>
        <taxon>Arthropoda</taxon>
        <taxon>Chelicerata</taxon>
        <taxon>Arachnida</taxon>
        <taxon>Araneae</taxon>
        <taxon>Araneomorphae</taxon>
        <taxon>Entelegynae</taxon>
        <taxon>Araneoidea</taxon>
        <taxon>Nephilidae</taxon>
        <taxon>Nephila</taxon>
    </lineage>
</organism>
<dbReference type="Proteomes" id="UP000887013">
    <property type="component" value="Unassembled WGS sequence"/>
</dbReference>
<protein>
    <submittedName>
        <fullName evidence="2">Uncharacterized protein</fullName>
    </submittedName>
</protein>